<geneLocation type="plasmid" evidence="2">
    <name>p1</name>
</geneLocation>
<keyword evidence="2" id="KW-0614">Plasmid</keyword>
<evidence type="ECO:0000313" key="2">
    <source>
        <dbReference type="EMBL" id="XCD19166.1"/>
    </source>
</evidence>
<dbReference type="RefSeq" id="WP_353500290.1">
    <property type="nucleotide sequence ID" value="NZ_CP115922.1"/>
</dbReference>
<keyword evidence="1" id="KW-1133">Transmembrane helix</keyword>
<evidence type="ECO:0000256" key="1">
    <source>
        <dbReference type="SAM" id="Phobius"/>
    </source>
</evidence>
<keyword evidence="1" id="KW-0472">Membrane</keyword>
<reference evidence="2" key="1">
    <citation type="submission" date="2023-01" db="EMBL/GenBank/DDBJ databases">
        <title>Vibrio sp. CB1-14 genome sequencing.</title>
        <authorList>
            <person name="Otstavnykh N."/>
            <person name="Isaeva M."/>
            <person name="Meleshko D."/>
        </authorList>
    </citation>
    <scope>NUCLEOTIDE SEQUENCE</scope>
    <source>
        <strain evidence="2">CB1-14</strain>
        <plasmid evidence="2">p1</plasmid>
    </source>
</reference>
<dbReference type="KEGG" id="vck:PG915_24845"/>
<sequence>MYVAIFILSILLIYAIFCLYTIQKQVRGLIDDLENMPNKKLSFTLALNTLNGLYSRMPLRWMDD</sequence>
<gene>
    <name evidence="2" type="ORF">PG915_24845</name>
</gene>
<dbReference type="EMBL" id="CP115922">
    <property type="protein sequence ID" value="XCD19166.1"/>
    <property type="molecule type" value="Genomic_DNA"/>
</dbReference>
<organism evidence="2">
    <name type="scientific">Vibrio chaetopteri</name>
    <dbReference type="NCBI Taxonomy" id="3016528"/>
    <lineage>
        <taxon>Bacteria</taxon>
        <taxon>Pseudomonadati</taxon>
        <taxon>Pseudomonadota</taxon>
        <taxon>Gammaproteobacteria</taxon>
        <taxon>Vibrionales</taxon>
        <taxon>Vibrionaceae</taxon>
        <taxon>Vibrio</taxon>
    </lineage>
</organism>
<protein>
    <submittedName>
        <fullName evidence="2">Uncharacterized protein</fullName>
    </submittedName>
</protein>
<feature type="transmembrane region" description="Helical" evidence="1">
    <location>
        <begin position="6"/>
        <end position="22"/>
    </location>
</feature>
<dbReference type="AlphaFoldDB" id="A0AAU8BSB0"/>
<name>A0AAU8BSB0_9VIBR</name>
<keyword evidence="1" id="KW-0812">Transmembrane</keyword>
<accession>A0AAU8BSB0</accession>
<proteinExistence type="predicted"/>